<proteinExistence type="predicted"/>
<evidence type="ECO:0000313" key="2">
    <source>
        <dbReference type="Proteomes" id="UP001470230"/>
    </source>
</evidence>
<organism evidence="1 2">
    <name type="scientific">Tritrichomonas musculus</name>
    <dbReference type="NCBI Taxonomy" id="1915356"/>
    <lineage>
        <taxon>Eukaryota</taxon>
        <taxon>Metamonada</taxon>
        <taxon>Parabasalia</taxon>
        <taxon>Tritrichomonadida</taxon>
        <taxon>Tritrichomonadidae</taxon>
        <taxon>Tritrichomonas</taxon>
    </lineage>
</organism>
<comment type="caution">
    <text evidence="1">The sequence shown here is derived from an EMBL/GenBank/DDBJ whole genome shotgun (WGS) entry which is preliminary data.</text>
</comment>
<dbReference type="Proteomes" id="UP001470230">
    <property type="component" value="Unassembled WGS sequence"/>
</dbReference>
<accession>A0ABR2J2C2</accession>
<dbReference type="EMBL" id="JAPFFF010000013">
    <property type="protein sequence ID" value="KAK8871709.1"/>
    <property type="molecule type" value="Genomic_DNA"/>
</dbReference>
<evidence type="ECO:0000313" key="1">
    <source>
        <dbReference type="EMBL" id="KAK8871709.1"/>
    </source>
</evidence>
<gene>
    <name evidence="1" type="ORF">M9Y10_007449</name>
</gene>
<reference evidence="1 2" key="1">
    <citation type="submission" date="2024-04" db="EMBL/GenBank/DDBJ databases">
        <title>Tritrichomonas musculus Genome.</title>
        <authorList>
            <person name="Alves-Ferreira E."/>
            <person name="Grigg M."/>
            <person name="Lorenzi H."/>
            <person name="Galac M."/>
        </authorList>
    </citation>
    <scope>NUCLEOTIDE SEQUENCE [LARGE SCALE GENOMIC DNA]</scope>
    <source>
        <strain evidence="1 2">EAF2021</strain>
    </source>
</reference>
<protein>
    <submittedName>
        <fullName evidence="1">Uncharacterized protein</fullName>
    </submittedName>
</protein>
<sequence>MDVSPAMVQDDEELEEYICRRICQDNYNIMSQRGFNLDQGTSVKIYNEKDSMSKRRSVIQPGKYYIKGFKNGLYEVVDDKNRSQMVPRYRIDYNV</sequence>
<keyword evidence="2" id="KW-1185">Reference proteome</keyword>
<name>A0ABR2J2C2_9EUKA</name>